<evidence type="ECO:0000313" key="4">
    <source>
        <dbReference type="Proteomes" id="UP000320582"/>
    </source>
</evidence>
<keyword evidence="1" id="KW-0732">Signal</keyword>
<reference evidence="3 4" key="1">
    <citation type="submission" date="2019-06" db="EMBL/GenBank/DDBJ databases">
        <title>Genomic Encyclopedia of Archaeal and Bacterial Type Strains, Phase II (KMG-II): from individual species to whole genera.</title>
        <authorList>
            <person name="Goeker M."/>
        </authorList>
    </citation>
    <scope>NUCLEOTIDE SEQUENCE [LARGE SCALE GENOMIC DNA]</scope>
    <source>
        <strain evidence="3 4">DSM 18423</strain>
    </source>
</reference>
<dbReference type="InterPro" id="IPR011042">
    <property type="entry name" value="6-blade_b-propeller_TolB-like"/>
</dbReference>
<feature type="chain" id="PRO_5021707191" evidence="1">
    <location>
        <begin position="22"/>
        <end position="426"/>
    </location>
</feature>
<sequence>MKRSHFTAPTCAAILSITSLGVTGTAALAQSAPDLDYETVLTDLDNPWDMAFLPDGTMFYTEKCLGLSVLLPSGETNALLGMTGSDGYASTADDLFCEGQAGMMGIALDPEFDDNRFIYVYSTSSMQAPGTNRLMRFVVSNDLSDVSDRTDLIEDVPYKPEASDQPFGGPGAHNGGRVRFGPDGYLYLTTGDIHGAEVPQSPTLLGGKVVRIDRDGNAAEGNNAPEGFDARIYTYGHRNVQGIAFHPQTGQPIAAEHGPWHSDEITALVPGGNGGWDPRPNRAGRGDCPDGYCGYEPVQMEAMEPAERAAYMPMTDFDSFPDAMPPAWTNNGLSQGMTANVFLIGDHWGGWEGHMAVGFMGIGFGGTPVGQRIDLIDIADDGQSVNDVTEMPLPMGQGRFRALVLGPDGALYAAIDEGDIYRIMPN</sequence>
<dbReference type="SUPFAM" id="SSF50952">
    <property type="entry name" value="Soluble quinoprotein glucose dehydrogenase"/>
    <property type="match status" value="1"/>
</dbReference>
<feature type="domain" description="Glucose/Sorbosone dehydrogenase" evidence="2">
    <location>
        <begin position="44"/>
        <end position="421"/>
    </location>
</feature>
<evidence type="ECO:0000313" key="3">
    <source>
        <dbReference type="EMBL" id="TQM89923.1"/>
    </source>
</evidence>
<feature type="signal peptide" evidence="1">
    <location>
        <begin position="1"/>
        <end position="21"/>
    </location>
</feature>
<proteinExistence type="predicted"/>
<gene>
    <name evidence="3" type="ORF">BD293_4238</name>
</gene>
<dbReference type="Proteomes" id="UP000320582">
    <property type="component" value="Unassembled WGS sequence"/>
</dbReference>
<dbReference type="RefSeq" id="WP_142085509.1">
    <property type="nucleotide sequence ID" value="NZ_VFPT01000004.1"/>
</dbReference>
<evidence type="ECO:0000259" key="2">
    <source>
        <dbReference type="Pfam" id="PF07995"/>
    </source>
</evidence>
<accession>A0A543K4B3</accession>
<organism evidence="3 4">
    <name type="scientific">Roseinatronobacter monicus</name>
    <dbReference type="NCBI Taxonomy" id="393481"/>
    <lineage>
        <taxon>Bacteria</taxon>
        <taxon>Pseudomonadati</taxon>
        <taxon>Pseudomonadota</taxon>
        <taxon>Alphaproteobacteria</taxon>
        <taxon>Rhodobacterales</taxon>
        <taxon>Paracoccaceae</taxon>
        <taxon>Roseinatronobacter</taxon>
    </lineage>
</organism>
<dbReference type="InterPro" id="IPR011041">
    <property type="entry name" value="Quinoprot_gluc/sorb_DH_b-prop"/>
</dbReference>
<name>A0A543K4B3_9RHOB</name>
<comment type="caution">
    <text evidence="3">The sequence shown here is derived from an EMBL/GenBank/DDBJ whole genome shotgun (WGS) entry which is preliminary data.</text>
</comment>
<dbReference type="Gene3D" id="2.120.10.30">
    <property type="entry name" value="TolB, C-terminal domain"/>
    <property type="match status" value="1"/>
</dbReference>
<dbReference type="InterPro" id="IPR012938">
    <property type="entry name" value="Glc/Sorbosone_DH"/>
</dbReference>
<dbReference type="PANTHER" id="PTHR19328">
    <property type="entry name" value="HEDGEHOG-INTERACTING PROTEIN"/>
    <property type="match status" value="1"/>
</dbReference>
<dbReference type="AlphaFoldDB" id="A0A543K4B3"/>
<evidence type="ECO:0000256" key="1">
    <source>
        <dbReference type="SAM" id="SignalP"/>
    </source>
</evidence>
<keyword evidence="4" id="KW-1185">Reference proteome</keyword>
<dbReference type="Pfam" id="PF07995">
    <property type="entry name" value="GSDH"/>
    <property type="match status" value="1"/>
</dbReference>
<dbReference type="PANTHER" id="PTHR19328:SF13">
    <property type="entry name" value="HIPL1 PROTEIN"/>
    <property type="match status" value="1"/>
</dbReference>
<dbReference type="EMBL" id="VFPT01000004">
    <property type="protein sequence ID" value="TQM89923.1"/>
    <property type="molecule type" value="Genomic_DNA"/>
</dbReference>
<protein>
    <submittedName>
        <fullName evidence="3">Glucose/arabinose dehydrogenase</fullName>
    </submittedName>
</protein>
<dbReference type="OrthoDB" id="9770043at2"/>